<reference evidence="2" key="1">
    <citation type="journal article" date="2019" name="Int. J. Syst. Evol. Microbiol.">
        <title>The Global Catalogue of Microorganisms (GCM) 10K type strain sequencing project: providing services to taxonomists for standard genome sequencing and annotation.</title>
        <authorList>
            <consortium name="The Broad Institute Genomics Platform"/>
            <consortium name="The Broad Institute Genome Sequencing Center for Infectious Disease"/>
            <person name="Wu L."/>
            <person name="Ma J."/>
        </authorList>
    </citation>
    <scope>NUCLEOTIDE SEQUENCE [LARGE SCALE GENOMIC DNA]</scope>
    <source>
        <strain evidence="2">JCM 17978</strain>
    </source>
</reference>
<sequence>MSKKTIAILFSILFVAFISAPSIIVAVDENVDLSIFYSITEEENESFKFPLSNSDFNELENLYATNAQDYLGYYFKNYSKPHLNLISPPPDYNII</sequence>
<protein>
    <submittedName>
        <fullName evidence="1">Uncharacterized protein</fullName>
    </submittedName>
</protein>
<evidence type="ECO:0000313" key="2">
    <source>
        <dbReference type="Proteomes" id="UP001596162"/>
    </source>
</evidence>
<dbReference type="EMBL" id="JBHSLA010000001">
    <property type="protein sequence ID" value="MFC5194343.1"/>
    <property type="molecule type" value="Genomic_DNA"/>
</dbReference>
<proteinExistence type="predicted"/>
<name>A0ABW0C549_9FLAO</name>
<comment type="caution">
    <text evidence="1">The sequence shown here is derived from an EMBL/GenBank/DDBJ whole genome shotgun (WGS) entry which is preliminary data.</text>
</comment>
<organism evidence="1 2">
    <name type="scientific">Bizionia hallyeonensis</name>
    <dbReference type="NCBI Taxonomy" id="1123757"/>
    <lineage>
        <taxon>Bacteria</taxon>
        <taxon>Pseudomonadati</taxon>
        <taxon>Bacteroidota</taxon>
        <taxon>Flavobacteriia</taxon>
        <taxon>Flavobacteriales</taxon>
        <taxon>Flavobacteriaceae</taxon>
        <taxon>Bizionia</taxon>
    </lineage>
</organism>
<evidence type="ECO:0000313" key="1">
    <source>
        <dbReference type="EMBL" id="MFC5194343.1"/>
    </source>
</evidence>
<dbReference type="RefSeq" id="WP_376858447.1">
    <property type="nucleotide sequence ID" value="NZ_JBHSLA010000001.1"/>
</dbReference>
<accession>A0ABW0C549</accession>
<gene>
    <name evidence="1" type="ORF">ACFPH8_03280</name>
</gene>
<dbReference type="Proteomes" id="UP001596162">
    <property type="component" value="Unassembled WGS sequence"/>
</dbReference>
<keyword evidence="2" id="KW-1185">Reference proteome</keyword>